<dbReference type="OrthoDB" id="7531957at2"/>
<dbReference type="RefSeq" id="WP_077752114.1">
    <property type="nucleotide sequence ID" value="NZ_CP014782.1"/>
</dbReference>
<sequence length="408" mass="46801">MKYWVWILSLYSSVGFAAEQSFSGIIDVRASYTDGITSYVDGGLGKFRYNPDGQLSLAQAGVSYDIDWDNPLSAHVVANAYWDGVEDNIGITEAYFKYKGLPWNNGLRLSGKLGVMYPEISMENIATAWSSPYTLTYSGINSWLGEEVRHIGAQLSLDYLGKFHDSRHDFTLSAEFFQNNDTTGAMLAWHGWTNSSRQTLWQEKLPLSELPSLDGGSLSSQAKESDPFLELDDRIGYHVKTQWRMQGLGRLEVGYYDNDADTRVVKQGQYAWLTQFVHMGTKWRLPYNMEVIAQYMKGDTLMQSPYGMNIVDNGFYSAFILLSHRWQKHRLSARFEDFSVTDDDLTFDDDNSEEGQAMTLSYSYQFSKGWFMQAEYNRIDSERAARVEQGYAKDLVEQQWQLASRYYF</sequence>
<dbReference type="STRING" id="225848.Sps_01706"/>
<dbReference type="EMBL" id="CP014782">
    <property type="protein sequence ID" value="AQS36870.1"/>
    <property type="molecule type" value="Genomic_DNA"/>
</dbReference>
<reference evidence="2 3" key="1">
    <citation type="submission" date="2016-03" db="EMBL/GenBank/DDBJ databases">
        <title>Complete genome sequence of Shewanella psychrophila WP2, a deep sea bacterium isolated from west Pacific sediment.</title>
        <authorList>
            <person name="Xu G."/>
            <person name="Jian H."/>
        </authorList>
    </citation>
    <scope>NUCLEOTIDE SEQUENCE [LARGE SCALE GENOMIC DNA]</scope>
    <source>
        <strain evidence="2 3">WP2</strain>
    </source>
</reference>
<evidence type="ECO:0000256" key="1">
    <source>
        <dbReference type="SAM" id="SignalP"/>
    </source>
</evidence>
<dbReference type="AlphaFoldDB" id="A0A1S6HMX9"/>
<keyword evidence="1" id="KW-0732">Signal</keyword>
<evidence type="ECO:0000313" key="2">
    <source>
        <dbReference type="EMBL" id="AQS36870.1"/>
    </source>
</evidence>
<dbReference type="SUPFAM" id="SSF56935">
    <property type="entry name" value="Porins"/>
    <property type="match status" value="1"/>
</dbReference>
<name>A0A1S6HMX9_9GAMM</name>
<organism evidence="2 3">
    <name type="scientific">Shewanella psychrophila</name>
    <dbReference type="NCBI Taxonomy" id="225848"/>
    <lineage>
        <taxon>Bacteria</taxon>
        <taxon>Pseudomonadati</taxon>
        <taxon>Pseudomonadota</taxon>
        <taxon>Gammaproteobacteria</taxon>
        <taxon>Alteromonadales</taxon>
        <taxon>Shewanellaceae</taxon>
        <taxon>Shewanella</taxon>
    </lineage>
</organism>
<feature type="chain" id="PRO_5012232989" evidence="1">
    <location>
        <begin position="18"/>
        <end position="408"/>
    </location>
</feature>
<evidence type="ECO:0000313" key="3">
    <source>
        <dbReference type="Proteomes" id="UP000189545"/>
    </source>
</evidence>
<proteinExistence type="predicted"/>
<feature type="signal peptide" evidence="1">
    <location>
        <begin position="1"/>
        <end position="17"/>
    </location>
</feature>
<keyword evidence="3" id="KW-1185">Reference proteome</keyword>
<accession>A0A1S6HMX9</accession>
<dbReference type="Proteomes" id="UP000189545">
    <property type="component" value="Chromosome"/>
</dbReference>
<gene>
    <name evidence="2" type="ORF">Sps_01706</name>
</gene>
<dbReference type="KEGG" id="spsw:Sps_01706"/>
<protein>
    <submittedName>
        <fullName evidence="2">Uncharacterized protein</fullName>
    </submittedName>
</protein>